<dbReference type="EMBL" id="LN907827">
    <property type="protein sequence ID" value="CUU24010.1"/>
    <property type="molecule type" value="Genomic_DNA"/>
</dbReference>
<keyword evidence="2" id="KW-0238">DNA-binding</keyword>
<dbReference type="InterPro" id="IPR025997">
    <property type="entry name" value="SBP_2_dom"/>
</dbReference>
<dbReference type="GO" id="GO:0000976">
    <property type="term" value="F:transcription cis-regulatory region binding"/>
    <property type="evidence" value="ECO:0007669"/>
    <property type="project" value="TreeGrafter"/>
</dbReference>
<dbReference type="PROSITE" id="PS50932">
    <property type="entry name" value="HTH_LACI_2"/>
    <property type="match status" value="1"/>
</dbReference>
<protein>
    <submittedName>
        <fullName evidence="5">Transcriptional regulator</fullName>
    </submittedName>
</protein>
<dbReference type="PATRIC" id="fig|1619313.3.peg.1846"/>
<dbReference type="Pfam" id="PF13407">
    <property type="entry name" value="Peripla_BP_4"/>
    <property type="match status" value="1"/>
</dbReference>
<name>A0A0U5L048_9GAMM</name>
<keyword evidence="1" id="KW-0805">Transcription regulation</keyword>
<dbReference type="PANTHER" id="PTHR30146">
    <property type="entry name" value="LACI-RELATED TRANSCRIPTIONAL REPRESSOR"/>
    <property type="match status" value="1"/>
</dbReference>
<keyword evidence="3" id="KW-0804">Transcription</keyword>
<organism evidence="5 6">
    <name type="scientific">Duffyella gerundensis</name>
    <dbReference type="NCBI Taxonomy" id="1619313"/>
    <lineage>
        <taxon>Bacteria</taxon>
        <taxon>Pseudomonadati</taxon>
        <taxon>Pseudomonadota</taxon>
        <taxon>Gammaproteobacteria</taxon>
        <taxon>Enterobacterales</taxon>
        <taxon>Erwiniaceae</taxon>
        <taxon>Duffyella</taxon>
    </lineage>
</organism>
<dbReference type="InterPro" id="IPR010982">
    <property type="entry name" value="Lambda_DNA-bd_dom_sf"/>
</dbReference>
<dbReference type="InterPro" id="IPR000843">
    <property type="entry name" value="HTH_LacI"/>
</dbReference>
<sequence length="340" mass="38126">MAKKLTLESLAKRAGVGIATVDRVLNERGGVSPDTTRKVLKAARELGIKRLLPEPYKHPWQIEVFLSSNDSFFFKQLAHHFADIASALGYQRVTLHRTFIPESQPEKLAQRIIDSSKIRDGLMVFAHDYPFIHDALRHCQQTGTPVITLATDLPAAARLCHVGVDQCQAGRTAGLLMSKSVHQPGDIIMVSGRFDYRAHRQRISGFRDVVSQRAPQSQLREVLAGMDQRHTIRALLDDLLAESSHVVGIYNTGVGNSEIKEVLLRHQLLGKCVWITHELYSVTRRLLEQDAVSFTLDQNARQHARLAIDILLRHLESGFQPVEYQDGNVALKIITAENLD</sequence>
<dbReference type="RefSeq" id="WP_067430534.1">
    <property type="nucleotide sequence ID" value="NZ_CP073262.1"/>
</dbReference>
<dbReference type="Proteomes" id="UP000059419">
    <property type="component" value="Chromosome 1"/>
</dbReference>
<evidence type="ECO:0000313" key="6">
    <source>
        <dbReference type="Proteomes" id="UP000059419"/>
    </source>
</evidence>
<dbReference type="OrthoDB" id="5756154at2"/>
<dbReference type="CDD" id="cd01392">
    <property type="entry name" value="HTH_LacI"/>
    <property type="match status" value="1"/>
</dbReference>
<keyword evidence="6" id="KW-1185">Reference proteome</keyword>
<dbReference type="STRING" id="1619313.EM595_1776"/>
<dbReference type="SUPFAM" id="SSF53822">
    <property type="entry name" value="Periplasmic binding protein-like I"/>
    <property type="match status" value="1"/>
</dbReference>
<dbReference type="SMART" id="SM00354">
    <property type="entry name" value="HTH_LACI"/>
    <property type="match status" value="1"/>
</dbReference>
<dbReference type="AlphaFoldDB" id="A0A0U5L048"/>
<accession>A0A0U5L048</accession>
<dbReference type="Gene3D" id="1.10.260.40">
    <property type="entry name" value="lambda repressor-like DNA-binding domains"/>
    <property type="match status" value="1"/>
</dbReference>
<dbReference type="GO" id="GO:0055085">
    <property type="term" value="P:transmembrane transport"/>
    <property type="evidence" value="ECO:0007669"/>
    <property type="project" value="UniProtKB-ARBA"/>
</dbReference>
<dbReference type="CDD" id="cd06307">
    <property type="entry name" value="PBP1_sugar_binding"/>
    <property type="match status" value="1"/>
</dbReference>
<feature type="domain" description="HTH lacI-type" evidence="4">
    <location>
        <begin position="5"/>
        <end position="47"/>
    </location>
</feature>
<evidence type="ECO:0000256" key="2">
    <source>
        <dbReference type="ARBA" id="ARBA00023125"/>
    </source>
</evidence>
<reference evidence="6" key="1">
    <citation type="submission" date="2015-11" db="EMBL/GenBank/DDBJ databases">
        <authorList>
            <person name="Blom J."/>
        </authorList>
    </citation>
    <scope>NUCLEOTIDE SEQUENCE [LARGE SCALE GENOMIC DNA]</scope>
</reference>
<dbReference type="PANTHER" id="PTHR30146:SF152">
    <property type="entry name" value="TRANSCRIPTIONAL REGULATORY PROTEIN"/>
    <property type="match status" value="1"/>
</dbReference>
<dbReference type="SUPFAM" id="SSF47413">
    <property type="entry name" value="lambda repressor-like DNA-binding domains"/>
    <property type="match status" value="1"/>
</dbReference>
<proteinExistence type="predicted"/>
<dbReference type="KEGG" id="ege:EM595_1776"/>
<evidence type="ECO:0000256" key="1">
    <source>
        <dbReference type="ARBA" id="ARBA00023015"/>
    </source>
</evidence>
<dbReference type="InterPro" id="IPR028082">
    <property type="entry name" value="Peripla_BP_I"/>
</dbReference>
<evidence type="ECO:0000259" key="4">
    <source>
        <dbReference type="PROSITE" id="PS50932"/>
    </source>
</evidence>
<dbReference type="Pfam" id="PF00356">
    <property type="entry name" value="LacI"/>
    <property type="match status" value="1"/>
</dbReference>
<evidence type="ECO:0000256" key="3">
    <source>
        <dbReference type="ARBA" id="ARBA00023163"/>
    </source>
</evidence>
<dbReference type="GeneID" id="84613196"/>
<dbReference type="GO" id="GO:0003700">
    <property type="term" value="F:DNA-binding transcription factor activity"/>
    <property type="evidence" value="ECO:0007669"/>
    <property type="project" value="TreeGrafter"/>
</dbReference>
<gene>
    <name evidence="5" type="ORF">EM595_1776</name>
</gene>
<dbReference type="Gene3D" id="3.40.50.2300">
    <property type="match status" value="2"/>
</dbReference>
<evidence type="ECO:0000313" key="5">
    <source>
        <dbReference type="EMBL" id="CUU24010.1"/>
    </source>
</evidence>